<keyword evidence="6" id="KW-1133">Transmembrane helix</keyword>
<evidence type="ECO:0000256" key="7">
    <source>
        <dbReference type="ARBA" id="ARBA00023136"/>
    </source>
</evidence>
<dbReference type="InterPro" id="IPR029044">
    <property type="entry name" value="Nucleotide-diphossugar_trans"/>
</dbReference>
<evidence type="ECO:0000256" key="5">
    <source>
        <dbReference type="ARBA" id="ARBA00022824"/>
    </source>
</evidence>
<dbReference type="AlphaFoldDB" id="A0A132A7Y9"/>
<evidence type="ECO:0000256" key="2">
    <source>
        <dbReference type="ARBA" id="ARBA00010271"/>
    </source>
</evidence>
<proteinExistence type="inferred from homology"/>
<organism evidence="11 12">
    <name type="scientific">Sarcoptes scabiei</name>
    <name type="common">Itch mite</name>
    <name type="synonym">Acarus scabiei</name>
    <dbReference type="NCBI Taxonomy" id="52283"/>
    <lineage>
        <taxon>Eukaryota</taxon>
        <taxon>Metazoa</taxon>
        <taxon>Ecdysozoa</taxon>
        <taxon>Arthropoda</taxon>
        <taxon>Chelicerata</taxon>
        <taxon>Arachnida</taxon>
        <taxon>Acari</taxon>
        <taxon>Acariformes</taxon>
        <taxon>Sarcoptiformes</taxon>
        <taxon>Astigmata</taxon>
        <taxon>Psoroptidia</taxon>
        <taxon>Sarcoptoidea</taxon>
        <taxon>Sarcoptidae</taxon>
        <taxon>Sarcoptinae</taxon>
        <taxon>Sarcoptes</taxon>
    </lineage>
</organism>
<dbReference type="EMBL" id="JXLN01011311">
    <property type="protein sequence ID" value="KPM07096.1"/>
    <property type="molecule type" value="Genomic_DNA"/>
</dbReference>
<dbReference type="VEuPathDB" id="VectorBase:SSCA004357"/>
<dbReference type="InterPro" id="IPR004263">
    <property type="entry name" value="Exostosin"/>
</dbReference>
<dbReference type="Pfam" id="PF09258">
    <property type="entry name" value="Glyco_transf_64"/>
    <property type="match status" value="1"/>
</dbReference>
<reference evidence="11 12" key="1">
    <citation type="journal article" date="2015" name="Parasit. Vectors">
        <title>Draft genome of the scabies mite.</title>
        <authorList>
            <person name="Rider S.D.Jr."/>
            <person name="Morgan M.S."/>
            <person name="Arlian L.G."/>
        </authorList>
    </citation>
    <scope>NUCLEOTIDE SEQUENCE [LARGE SCALE GENOMIC DNA]</scope>
    <source>
        <strain evidence="11">Arlian Lab</strain>
    </source>
</reference>
<keyword evidence="7" id="KW-0472">Membrane</keyword>
<evidence type="ECO:0000256" key="4">
    <source>
        <dbReference type="ARBA" id="ARBA00022692"/>
    </source>
</evidence>
<evidence type="ECO:0000259" key="10">
    <source>
        <dbReference type="Pfam" id="PF09258"/>
    </source>
</evidence>
<comment type="caution">
    <text evidence="11">The sequence shown here is derived from an EMBL/GenBank/DDBJ whole genome shotgun (WGS) entry which is preliminary data.</text>
</comment>
<keyword evidence="4" id="KW-0812">Transmembrane</keyword>
<accession>A0A132A7Y9</accession>
<dbReference type="OrthoDB" id="5954868at2759"/>
<name>A0A132A7Y9_SARSC</name>
<comment type="similarity">
    <text evidence="2">Belongs to the glycosyltransferase 47 family.</text>
</comment>
<evidence type="ECO:0000256" key="6">
    <source>
        <dbReference type="ARBA" id="ARBA00022989"/>
    </source>
</evidence>
<dbReference type="InterPro" id="IPR015338">
    <property type="entry name" value="GT64_dom"/>
</dbReference>
<feature type="domain" description="Exostosin GT47" evidence="9">
    <location>
        <begin position="2"/>
        <end position="44"/>
    </location>
</feature>
<protein>
    <submittedName>
        <fullName evidence="11">Exostosin-2-like protein</fullName>
    </submittedName>
</protein>
<evidence type="ECO:0000256" key="1">
    <source>
        <dbReference type="ARBA" id="ARBA00004648"/>
    </source>
</evidence>
<feature type="domain" description="Glycosyl transferase 64" evidence="10">
    <location>
        <begin position="112"/>
        <end position="338"/>
    </location>
</feature>
<dbReference type="GO" id="GO:0015012">
    <property type="term" value="P:heparan sulfate proteoglycan biosynthetic process"/>
    <property type="evidence" value="ECO:0007669"/>
    <property type="project" value="UniProtKB-ARBA"/>
</dbReference>
<dbReference type="PANTHER" id="PTHR48261:SF5">
    <property type="entry name" value="EXOSTOSIN GLYCOSYLTRANSFERASE 2"/>
    <property type="match status" value="1"/>
</dbReference>
<dbReference type="InterPro" id="IPR040911">
    <property type="entry name" value="Exostosin_GT47"/>
</dbReference>
<evidence type="ECO:0000256" key="8">
    <source>
        <dbReference type="ARBA" id="ARBA00023157"/>
    </source>
</evidence>
<dbReference type="Gene3D" id="3.90.550.10">
    <property type="entry name" value="Spore Coat Polysaccharide Biosynthesis Protein SpsA, Chain A"/>
    <property type="match status" value="1"/>
</dbReference>
<comment type="subcellular location">
    <subcellularLocation>
        <location evidence="1">Endoplasmic reticulum membrane</location>
        <topology evidence="1">Single-pass type II membrane protein</topology>
    </subcellularLocation>
</comment>
<evidence type="ECO:0000313" key="12">
    <source>
        <dbReference type="Proteomes" id="UP000616769"/>
    </source>
</evidence>
<evidence type="ECO:0000259" key="9">
    <source>
        <dbReference type="Pfam" id="PF03016"/>
    </source>
</evidence>
<evidence type="ECO:0000256" key="3">
    <source>
        <dbReference type="ARBA" id="ARBA00022679"/>
    </source>
</evidence>
<gene>
    <name evidence="11" type="ORF">QR98_0055800</name>
</gene>
<dbReference type="GO" id="GO:0005789">
    <property type="term" value="C:endoplasmic reticulum membrane"/>
    <property type="evidence" value="ECO:0007669"/>
    <property type="project" value="UniProtKB-SubCell"/>
</dbReference>
<keyword evidence="3" id="KW-0808">Transferase</keyword>
<evidence type="ECO:0000313" key="11">
    <source>
        <dbReference type="EMBL" id="KPM07096.1"/>
    </source>
</evidence>
<dbReference type="PANTHER" id="PTHR48261">
    <property type="entry name" value="ACETYLGLUCOSAMINYLTRANSFERASE"/>
    <property type="match status" value="1"/>
</dbReference>
<dbReference type="SUPFAM" id="SSF53448">
    <property type="entry name" value="Nucleotide-diphospho-sugar transferases"/>
    <property type="match status" value="1"/>
</dbReference>
<sequence length="352" mass="41681">MSGCIPVIIDDDFVLPFQEYIDWFSVSIQIKENYLDSVVDILSKISVKRRKQLRINGMNIWSRYFRSIEDIAITTLDIINDRINSKPKNIHTIVNNEFRELVPLSKSFFINESLTQVIVSVSRVSSCSKILIIWNNQALEPPPIEFWSKYTKIPLQVIRMRKNLLNNRFLPFDSIETEAIFSIDDDITMLNHDEIEFAYQTWREFPDRIVGFPSRLHYWNNQTQSWIYDSEWKNKISLILTGAAFYHKYYNHLYTMVLPKEIRNWIDDNFNCEDIAMNFLISNVTSKAPIKVTPRKKFKCTDCAKKITEGLTEHFRIRSYCIDYFAKIYQTMPLKIRSSPVQRQSSKETQTF</sequence>
<keyword evidence="5" id="KW-0256">Endoplasmic reticulum</keyword>
<keyword evidence="8" id="KW-1015">Disulfide bond</keyword>
<dbReference type="Proteomes" id="UP000616769">
    <property type="component" value="Unassembled WGS sequence"/>
</dbReference>
<dbReference type="GO" id="GO:0016757">
    <property type="term" value="F:glycosyltransferase activity"/>
    <property type="evidence" value="ECO:0007669"/>
    <property type="project" value="InterPro"/>
</dbReference>
<dbReference type="Pfam" id="PF03016">
    <property type="entry name" value="Exostosin_GT47"/>
    <property type="match status" value="1"/>
</dbReference>